<dbReference type="GO" id="GO:0005886">
    <property type="term" value="C:plasma membrane"/>
    <property type="evidence" value="ECO:0007669"/>
    <property type="project" value="TreeGrafter"/>
</dbReference>
<protein>
    <submittedName>
        <fullName evidence="3">Uncharacterized protein</fullName>
    </submittedName>
</protein>
<name>A0AAW1P9E2_9CHLO</name>
<keyword evidence="1" id="KW-0812">Transmembrane</keyword>
<evidence type="ECO:0000313" key="4">
    <source>
        <dbReference type="Proteomes" id="UP001489004"/>
    </source>
</evidence>
<keyword evidence="1" id="KW-1133">Transmembrane helix</keyword>
<feature type="transmembrane region" description="Helical" evidence="1">
    <location>
        <begin position="280"/>
        <end position="298"/>
    </location>
</feature>
<dbReference type="PANTHER" id="PTHR34821">
    <property type="entry name" value="INNER MEMBRANE PROTEIN YDCZ"/>
    <property type="match status" value="1"/>
</dbReference>
<dbReference type="EMBL" id="JALJOR010000014">
    <property type="protein sequence ID" value="KAK9806304.1"/>
    <property type="molecule type" value="Genomic_DNA"/>
</dbReference>
<dbReference type="InterPro" id="IPR006750">
    <property type="entry name" value="YdcZ"/>
</dbReference>
<feature type="transmembrane region" description="Helical" evidence="1">
    <location>
        <begin position="318"/>
        <end position="335"/>
    </location>
</feature>
<keyword evidence="1" id="KW-0472">Membrane</keyword>
<feature type="transmembrane region" description="Helical" evidence="1">
    <location>
        <begin position="471"/>
        <end position="490"/>
    </location>
</feature>
<feature type="transmembrane region" description="Helical" evidence="1">
    <location>
        <begin position="394"/>
        <end position="412"/>
    </location>
</feature>
<feature type="transmembrane region" description="Helical" evidence="1">
    <location>
        <begin position="432"/>
        <end position="450"/>
    </location>
</feature>
<dbReference type="AlphaFoldDB" id="A0AAW1P9E2"/>
<organism evidence="3 4">
    <name type="scientific">[Myrmecia] bisecta</name>
    <dbReference type="NCBI Taxonomy" id="41462"/>
    <lineage>
        <taxon>Eukaryota</taxon>
        <taxon>Viridiplantae</taxon>
        <taxon>Chlorophyta</taxon>
        <taxon>core chlorophytes</taxon>
        <taxon>Trebouxiophyceae</taxon>
        <taxon>Trebouxiales</taxon>
        <taxon>Trebouxiaceae</taxon>
        <taxon>Myrmecia</taxon>
    </lineage>
</organism>
<dbReference type="Pfam" id="PF04657">
    <property type="entry name" value="DMT_YdcZ"/>
    <property type="match status" value="1"/>
</dbReference>
<feature type="transmembrane region" description="Helical" evidence="1">
    <location>
        <begin position="40"/>
        <end position="59"/>
    </location>
</feature>
<proteinExistence type="predicted"/>
<evidence type="ECO:0000256" key="2">
    <source>
        <dbReference type="SAM" id="SignalP"/>
    </source>
</evidence>
<feature type="transmembrane region" description="Helical" evidence="1">
    <location>
        <begin position="341"/>
        <end position="359"/>
    </location>
</feature>
<evidence type="ECO:0000313" key="3">
    <source>
        <dbReference type="EMBL" id="KAK9806304.1"/>
    </source>
</evidence>
<keyword evidence="4" id="KW-1185">Reference proteome</keyword>
<feature type="transmembrane region" description="Helical" evidence="1">
    <location>
        <begin position="502"/>
        <end position="523"/>
    </location>
</feature>
<sequence length="528" mass="54594">MARGALFAVGVILAALAGIGLAFQTGVNTTLGRAAGNKPFAAVISFSVGTAASLIYFLLDTYPRGRHAPSLSKLKEVPGWGWIGGVLGAFYVVVTVIFAPTLGAGTLTAVFVTAQLIMSVLLDYWGLVGFQKKTLPWVRILGAVLMIIGRSMQTMSTTVFSQARLASSGAKPASGMLPFSRLQFTKGSPVKSVSKSLQSKVAARRSLVTYARQTRTETRPTKTGFGGEGDERGRGNSFIYTALAISYFAKAALTASAPHTLADIWFGTAALPHDPLHEPLFRLAATGFLAAGTFAWILKGEAEEGDLGSASNQRLNLALALFGAAAIGVDTLAFASGNFTLPGLLLNASVLGTSAVYGLQVYSRGAGGRDPGPAAEGAAGGLSNLFKISGLNSGLHTVLTLNFILAGVAYLVAPDASLNAVFGYSKGTEATILWRLIGGALVTLLPTAAFTVKEAVDNGALANPKPRTLNFALAAAGIGHIAALWPIYTIGAGISESQPGPLLLPLLGIWATVTAVSGLNFFAGKKDF</sequence>
<keyword evidence="2" id="KW-0732">Signal</keyword>
<gene>
    <name evidence="3" type="ORF">WJX72_009426</name>
</gene>
<feature type="transmembrane region" description="Helical" evidence="1">
    <location>
        <begin position="80"/>
        <end position="99"/>
    </location>
</feature>
<reference evidence="3 4" key="1">
    <citation type="journal article" date="2024" name="Nat. Commun.">
        <title>Phylogenomics reveals the evolutionary origins of lichenization in chlorophyte algae.</title>
        <authorList>
            <person name="Puginier C."/>
            <person name="Libourel C."/>
            <person name="Otte J."/>
            <person name="Skaloud P."/>
            <person name="Haon M."/>
            <person name="Grisel S."/>
            <person name="Petersen M."/>
            <person name="Berrin J.G."/>
            <person name="Delaux P.M."/>
            <person name="Dal Grande F."/>
            <person name="Keller J."/>
        </authorList>
    </citation>
    <scope>NUCLEOTIDE SEQUENCE [LARGE SCALE GENOMIC DNA]</scope>
    <source>
        <strain evidence="3 4">SAG 2043</strain>
    </source>
</reference>
<evidence type="ECO:0000256" key="1">
    <source>
        <dbReference type="SAM" id="Phobius"/>
    </source>
</evidence>
<feature type="transmembrane region" description="Helical" evidence="1">
    <location>
        <begin position="105"/>
        <end position="125"/>
    </location>
</feature>
<feature type="chain" id="PRO_5043844806" evidence="2">
    <location>
        <begin position="23"/>
        <end position="528"/>
    </location>
</feature>
<accession>A0AAW1P9E2</accession>
<comment type="caution">
    <text evidence="3">The sequence shown here is derived from an EMBL/GenBank/DDBJ whole genome shotgun (WGS) entry which is preliminary data.</text>
</comment>
<dbReference type="Proteomes" id="UP001489004">
    <property type="component" value="Unassembled WGS sequence"/>
</dbReference>
<dbReference type="PANTHER" id="PTHR34821:SF2">
    <property type="entry name" value="INNER MEMBRANE PROTEIN YDCZ"/>
    <property type="match status" value="1"/>
</dbReference>
<feature type="signal peptide" evidence="2">
    <location>
        <begin position="1"/>
        <end position="22"/>
    </location>
</feature>